<proteinExistence type="predicted"/>
<dbReference type="Gene3D" id="3.30.160.60">
    <property type="entry name" value="Classic Zinc Finger"/>
    <property type="match status" value="1"/>
</dbReference>
<dbReference type="RefSeq" id="XP_041187432.1">
    <property type="nucleotide sequence ID" value="XM_041336984.1"/>
</dbReference>
<name>A0A9P7DXJ2_9AGAM</name>
<dbReference type="GeneID" id="64631000"/>
<evidence type="ECO:0000313" key="1">
    <source>
        <dbReference type="EMBL" id="KAG1805791.1"/>
    </source>
</evidence>
<gene>
    <name evidence="1" type="ORF">BJ212DRAFT_1390294</name>
</gene>
<reference evidence="1" key="1">
    <citation type="journal article" date="2020" name="New Phytol.">
        <title>Comparative genomics reveals dynamic genome evolution in host specialist ectomycorrhizal fungi.</title>
        <authorList>
            <person name="Lofgren L.A."/>
            <person name="Nguyen N.H."/>
            <person name="Vilgalys R."/>
            <person name="Ruytinx J."/>
            <person name="Liao H.L."/>
            <person name="Branco S."/>
            <person name="Kuo A."/>
            <person name="LaButti K."/>
            <person name="Lipzen A."/>
            <person name="Andreopoulos W."/>
            <person name="Pangilinan J."/>
            <person name="Riley R."/>
            <person name="Hundley H."/>
            <person name="Na H."/>
            <person name="Barry K."/>
            <person name="Grigoriev I.V."/>
            <person name="Stajich J.E."/>
            <person name="Kennedy P.G."/>
        </authorList>
    </citation>
    <scope>NUCLEOTIDE SEQUENCE</scope>
    <source>
        <strain evidence="1">MN1</strain>
    </source>
</reference>
<dbReference type="Proteomes" id="UP000807769">
    <property type="component" value="Unassembled WGS sequence"/>
</dbReference>
<sequence length="178" mass="19880">MSMYLQRLKSSLKKTQSTSSFDELDAVLPSLTLPELPILAEPLAFESQFSDLEYGPVVFTSTLPENIGLPVGNLSQDLLPGVVDYGLGVPELPPQYTLIESSARHDQQPCPPFAQGGRDKVMCTWPGCSRAVQKNSLARHINEMHRRVVKAVCDSCERGFARPYMLKNHICRAKYRRS</sequence>
<protein>
    <recommendedName>
        <fullName evidence="3">C2H2-type domain-containing protein</fullName>
    </recommendedName>
</protein>
<dbReference type="OrthoDB" id="2668043at2759"/>
<dbReference type="EMBL" id="JABBWG010000050">
    <property type="protein sequence ID" value="KAG1805791.1"/>
    <property type="molecule type" value="Genomic_DNA"/>
</dbReference>
<evidence type="ECO:0008006" key="3">
    <source>
        <dbReference type="Google" id="ProtNLM"/>
    </source>
</evidence>
<evidence type="ECO:0000313" key="2">
    <source>
        <dbReference type="Proteomes" id="UP000807769"/>
    </source>
</evidence>
<keyword evidence="2" id="KW-1185">Reference proteome</keyword>
<accession>A0A9P7DXJ2</accession>
<dbReference type="AlphaFoldDB" id="A0A9P7DXJ2"/>
<organism evidence="1 2">
    <name type="scientific">Suillus subaureus</name>
    <dbReference type="NCBI Taxonomy" id="48587"/>
    <lineage>
        <taxon>Eukaryota</taxon>
        <taxon>Fungi</taxon>
        <taxon>Dikarya</taxon>
        <taxon>Basidiomycota</taxon>
        <taxon>Agaricomycotina</taxon>
        <taxon>Agaricomycetes</taxon>
        <taxon>Agaricomycetidae</taxon>
        <taxon>Boletales</taxon>
        <taxon>Suillineae</taxon>
        <taxon>Suillaceae</taxon>
        <taxon>Suillus</taxon>
    </lineage>
</organism>
<comment type="caution">
    <text evidence="1">The sequence shown here is derived from an EMBL/GenBank/DDBJ whole genome shotgun (WGS) entry which is preliminary data.</text>
</comment>